<dbReference type="AlphaFoldDB" id="A0A2P5BZF9"/>
<dbReference type="PANTHER" id="PTHR34950">
    <property type="entry name" value="OS04G0457400 PROTEIN"/>
    <property type="match status" value="1"/>
</dbReference>
<feature type="region of interest" description="Disordered" evidence="1">
    <location>
        <begin position="15"/>
        <end position="70"/>
    </location>
</feature>
<accession>A0A2P5BZF9</accession>
<feature type="compositionally biased region" description="Basic and acidic residues" evidence="1">
    <location>
        <begin position="20"/>
        <end position="37"/>
    </location>
</feature>
<protein>
    <recommendedName>
        <fullName evidence="4">Transmembrane protein</fullName>
    </recommendedName>
</protein>
<evidence type="ECO:0008006" key="4">
    <source>
        <dbReference type="Google" id="ProtNLM"/>
    </source>
</evidence>
<evidence type="ECO:0000313" key="2">
    <source>
        <dbReference type="EMBL" id="PON54203.1"/>
    </source>
</evidence>
<keyword evidence="3" id="KW-1185">Reference proteome</keyword>
<dbReference type="Proteomes" id="UP000237000">
    <property type="component" value="Unassembled WGS sequence"/>
</dbReference>
<comment type="caution">
    <text evidence="2">The sequence shown here is derived from an EMBL/GenBank/DDBJ whole genome shotgun (WGS) entry which is preliminary data.</text>
</comment>
<gene>
    <name evidence="2" type="ORF">TorRG33x02_303210</name>
</gene>
<name>A0A2P5BZF9_TREOI</name>
<reference evidence="3" key="1">
    <citation type="submission" date="2016-06" db="EMBL/GenBank/DDBJ databases">
        <title>Parallel loss of symbiosis genes in relatives of nitrogen-fixing non-legume Parasponia.</title>
        <authorList>
            <person name="Van Velzen R."/>
            <person name="Holmer R."/>
            <person name="Bu F."/>
            <person name="Rutten L."/>
            <person name="Van Zeijl A."/>
            <person name="Liu W."/>
            <person name="Santuari L."/>
            <person name="Cao Q."/>
            <person name="Sharma T."/>
            <person name="Shen D."/>
            <person name="Roswanjaya Y."/>
            <person name="Wardhani T."/>
            <person name="Kalhor M.S."/>
            <person name="Jansen J."/>
            <person name="Van den Hoogen J."/>
            <person name="Gungor B."/>
            <person name="Hartog M."/>
            <person name="Hontelez J."/>
            <person name="Verver J."/>
            <person name="Yang W.-C."/>
            <person name="Schijlen E."/>
            <person name="Repin R."/>
            <person name="Schilthuizen M."/>
            <person name="Schranz E."/>
            <person name="Heidstra R."/>
            <person name="Miyata K."/>
            <person name="Fedorova E."/>
            <person name="Kohlen W."/>
            <person name="Bisseling T."/>
            <person name="Smit S."/>
            <person name="Geurts R."/>
        </authorList>
    </citation>
    <scope>NUCLEOTIDE SEQUENCE [LARGE SCALE GENOMIC DNA]</scope>
    <source>
        <strain evidence="3">cv. RG33-2</strain>
    </source>
</reference>
<dbReference type="InParanoid" id="A0A2P5BZF9"/>
<proteinExistence type="predicted"/>
<dbReference type="PANTHER" id="PTHR34950:SF2">
    <property type="entry name" value="OS10G0364900 PROTEIN"/>
    <property type="match status" value="1"/>
</dbReference>
<evidence type="ECO:0000313" key="3">
    <source>
        <dbReference type="Proteomes" id="UP000237000"/>
    </source>
</evidence>
<evidence type="ECO:0000256" key="1">
    <source>
        <dbReference type="SAM" id="MobiDB-lite"/>
    </source>
</evidence>
<organism evidence="2 3">
    <name type="scientific">Trema orientale</name>
    <name type="common">Charcoal tree</name>
    <name type="synonym">Celtis orientalis</name>
    <dbReference type="NCBI Taxonomy" id="63057"/>
    <lineage>
        <taxon>Eukaryota</taxon>
        <taxon>Viridiplantae</taxon>
        <taxon>Streptophyta</taxon>
        <taxon>Embryophyta</taxon>
        <taxon>Tracheophyta</taxon>
        <taxon>Spermatophyta</taxon>
        <taxon>Magnoliopsida</taxon>
        <taxon>eudicotyledons</taxon>
        <taxon>Gunneridae</taxon>
        <taxon>Pentapetalae</taxon>
        <taxon>rosids</taxon>
        <taxon>fabids</taxon>
        <taxon>Rosales</taxon>
        <taxon>Cannabaceae</taxon>
        <taxon>Trema</taxon>
    </lineage>
</organism>
<sequence>MSSIGASCAGVYVMQKRQKEKMERMEEERARRGESQDNKVAGSGGSGGASNTFGRSKKVHPGKFPGAEST</sequence>
<dbReference type="EMBL" id="JXTC01000435">
    <property type="protein sequence ID" value="PON54203.1"/>
    <property type="molecule type" value="Genomic_DNA"/>
</dbReference>